<dbReference type="PANTHER" id="PTHR34876">
    <property type="match status" value="1"/>
</dbReference>
<gene>
    <name evidence="11" type="ORF">ACFQ5G_42650</name>
</gene>
<evidence type="ECO:0000256" key="3">
    <source>
        <dbReference type="ARBA" id="ARBA00023001"/>
    </source>
</evidence>
<dbReference type="PROSITE" id="PS00655">
    <property type="entry name" value="GLYCOSYL_HYDROL_F6_1"/>
    <property type="match status" value="1"/>
</dbReference>
<keyword evidence="2 10" id="KW-0378">Hydrolase</keyword>
<keyword evidence="1 10" id="KW-0732">Signal</keyword>
<dbReference type="InterPro" id="IPR016288">
    <property type="entry name" value="Beta_cellobiohydrolase"/>
</dbReference>
<reference evidence="12" key="1">
    <citation type="journal article" date="2019" name="Int. J. Syst. Evol. Microbiol.">
        <title>The Global Catalogue of Microorganisms (GCM) 10K type strain sequencing project: providing services to taxonomists for standard genome sequencing and annotation.</title>
        <authorList>
            <consortium name="The Broad Institute Genomics Platform"/>
            <consortium name="The Broad Institute Genome Sequencing Center for Infectious Disease"/>
            <person name="Wu L."/>
            <person name="Ma J."/>
        </authorList>
    </citation>
    <scope>NUCLEOTIDE SEQUENCE [LARGE SCALE GENOMIC DNA]</scope>
    <source>
        <strain evidence="12">CCM 7526</strain>
    </source>
</reference>
<comment type="similarity">
    <text evidence="10">Belongs to the glycosyl hydrolase family 6.</text>
</comment>
<accession>A0ABW4AP92</accession>
<feature type="active site" evidence="8">
    <location>
        <position position="361"/>
    </location>
</feature>
<keyword evidence="12" id="KW-1185">Reference proteome</keyword>
<keyword evidence="4" id="KW-1015">Disulfide bond</keyword>
<evidence type="ECO:0000256" key="9">
    <source>
        <dbReference type="PROSITE-ProRule" id="PRU10057"/>
    </source>
</evidence>
<evidence type="ECO:0000256" key="7">
    <source>
        <dbReference type="ARBA" id="ARBA00023326"/>
    </source>
</evidence>
<evidence type="ECO:0000256" key="4">
    <source>
        <dbReference type="ARBA" id="ARBA00023157"/>
    </source>
</evidence>
<keyword evidence="7 10" id="KW-0624">Polysaccharide degradation</keyword>
<dbReference type="PRINTS" id="PR00733">
    <property type="entry name" value="GLHYDRLASE6"/>
</dbReference>
<evidence type="ECO:0000256" key="6">
    <source>
        <dbReference type="ARBA" id="ARBA00023295"/>
    </source>
</evidence>
<keyword evidence="3 10" id="KW-0136">Cellulose degradation</keyword>
<dbReference type="Pfam" id="PF01341">
    <property type="entry name" value="Glyco_hydro_6"/>
    <property type="match status" value="1"/>
</dbReference>
<dbReference type="Gene3D" id="3.20.20.40">
    <property type="entry name" value="1, 4-beta cellobiohydrolase"/>
    <property type="match status" value="1"/>
</dbReference>
<comment type="caution">
    <text evidence="11">The sequence shown here is derived from an EMBL/GenBank/DDBJ whole genome shotgun (WGS) entry which is preliminary data.</text>
</comment>
<dbReference type="SUPFAM" id="SSF51989">
    <property type="entry name" value="Glycosyl hydrolases family 6, cellulases"/>
    <property type="match status" value="1"/>
</dbReference>
<feature type="active site" description="Proton donor" evidence="9">
    <location>
        <position position="399"/>
    </location>
</feature>
<feature type="chain" id="PRO_5044963238" description="Glucanase" evidence="10">
    <location>
        <begin position="25"/>
        <end position="567"/>
    </location>
</feature>
<dbReference type="Proteomes" id="UP001597183">
    <property type="component" value="Unassembled WGS sequence"/>
</dbReference>
<keyword evidence="5 10" id="KW-0119">Carbohydrate metabolism</keyword>
<evidence type="ECO:0000256" key="1">
    <source>
        <dbReference type="ARBA" id="ARBA00022729"/>
    </source>
</evidence>
<dbReference type="EC" id="3.2.1.-" evidence="10"/>
<dbReference type="InterPro" id="IPR036434">
    <property type="entry name" value="Beta_cellobiohydrolase_sf"/>
</dbReference>
<evidence type="ECO:0000256" key="2">
    <source>
        <dbReference type="ARBA" id="ARBA00022801"/>
    </source>
</evidence>
<organism evidence="11 12">
    <name type="scientific">Actinoplanes sichuanensis</name>
    <dbReference type="NCBI Taxonomy" id="512349"/>
    <lineage>
        <taxon>Bacteria</taxon>
        <taxon>Bacillati</taxon>
        <taxon>Actinomycetota</taxon>
        <taxon>Actinomycetes</taxon>
        <taxon>Micromonosporales</taxon>
        <taxon>Micromonosporaceae</taxon>
        <taxon>Actinoplanes</taxon>
    </lineage>
</organism>
<dbReference type="PANTHER" id="PTHR34876:SF4">
    <property type="entry name" value="1,4-BETA-D-GLUCAN CELLOBIOHYDROLASE C-RELATED"/>
    <property type="match status" value="1"/>
</dbReference>
<dbReference type="RefSeq" id="WP_317795828.1">
    <property type="nucleotide sequence ID" value="NZ_AP028461.1"/>
</dbReference>
<name>A0ABW4AP92_9ACTN</name>
<protein>
    <recommendedName>
        <fullName evidence="10">Glucanase</fullName>
        <ecNumber evidence="10">3.2.1.-</ecNumber>
    </recommendedName>
</protein>
<evidence type="ECO:0000256" key="8">
    <source>
        <dbReference type="PROSITE-ProRule" id="PRU10056"/>
    </source>
</evidence>
<dbReference type="PROSITE" id="PS00656">
    <property type="entry name" value="GLYCOSYL_HYDROL_F6_2"/>
    <property type="match status" value="1"/>
</dbReference>
<evidence type="ECO:0000313" key="12">
    <source>
        <dbReference type="Proteomes" id="UP001597183"/>
    </source>
</evidence>
<sequence>MRDHFRLITLAVVMATGIVAPVTAAGATTSVKSDTLGLFHPADRTVRLRTSLSAGPPDVLPYVIGVSGDVPVVGDWNGDGVDGTGYYRNSDHTFHLRDVLDTTGPSDHAFVADFALPGDVPVIGDWDGDGRDGIGTYRPSDLTFRLRNLRNSGPADYQFASGAAGDKPVAGDWNGDGKDSVGLFRPGTGNFHLRNALSSGASNYAFDHPRVDPGDLPVIGDWDGDGIDTAGAYRNSSRTFTALAANNATAAVTASYVTGSSGDQPLAGDWRLDVADPDPAQLARVYGFYADPAGHATQWVAANSGDPRAGPIRQSIAGRPGASWFGNWSGDIYDAVDAYVSAAEAVHQVPIIVAYNIPGRDCGGASGGGAGSPTAYREWIDDFAAGVGDRPALVIIEPDALAQAHSGCIPDSGDLQTRFDLIRYAINAFGGHAWTYADGGNANWWSAEEMSARLTRAGVADARGVAINVSNFYTTAQSTTYGDAIRAGVGKPYLIDTSRNGAGGTPGDWCNPASARLGAPSKVGSGGAEFLVWVKVAGDSDGPCGIGAGIPAGTFSPALAVHLINGS</sequence>
<dbReference type="EMBL" id="JBHTMK010000054">
    <property type="protein sequence ID" value="MFD1372065.1"/>
    <property type="molecule type" value="Genomic_DNA"/>
</dbReference>
<evidence type="ECO:0000313" key="11">
    <source>
        <dbReference type="EMBL" id="MFD1372065.1"/>
    </source>
</evidence>
<dbReference type="InterPro" id="IPR001524">
    <property type="entry name" value="Glyco_hydro_6_CS"/>
</dbReference>
<evidence type="ECO:0000256" key="10">
    <source>
        <dbReference type="RuleBase" id="RU361186"/>
    </source>
</evidence>
<evidence type="ECO:0000256" key="5">
    <source>
        <dbReference type="ARBA" id="ARBA00023277"/>
    </source>
</evidence>
<keyword evidence="6 10" id="KW-0326">Glycosidase</keyword>
<feature type="signal peptide" evidence="10">
    <location>
        <begin position="1"/>
        <end position="24"/>
    </location>
</feature>
<dbReference type="GO" id="GO:0016787">
    <property type="term" value="F:hydrolase activity"/>
    <property type="evidence" value="ECO:0007669"/>
    <property type="project" value="UniProtKB-KW"/>
</dbReference>
<proteinExistence type="inferred from homology"/>